<sequence>MVGRRKKEAFQTLKGRHKKRIDNCSTRFLSQGGKEVFIKAILQAILTYTMACCLLPNSLCDDLENIIAKYWWQKGHGKRGIHWCTWKNLCFLKENGGLGFRNLSQFNVALLAKQGWNLIHYPNSLLARVLKAKYYPYSTFLEAQLGTLPSLTWKSIWAAKGLLQQGLSWQISKGNKVSIWNDRRVQEMESLERHNRSDSMQLEFVLDLIDSMTRKWKEELINNTFHPEVARTILQIPLSESVHEDFQVGRANQQRNTQSVVPINYYKLLI</sequence>
<proteinExistence type="predicted"/>
<dbReference type="PANTHER" id="PTHR33116:SF86">
    <property type="entry name" value="REVERSE TRANSCRIPTASE DOMAIN-CONTAINING PROTEIN"/>
    <property type="match status" value="1"/>
</dbReference>
<organism evidence="1 2">
    <name type="scientific">Gossypium arboreum</name>
    <name type="common">Tree cotton</name>
    <name type="synonym">Gossypium nanking</name>
    <dbReference type="NCBI Taxonomy" id="29729"/>
    <lineage>
        <taxon>Eukaryota</taxon>
        <taxon>Viridiplantae</taxon>
        <taxon>Streptophyta</taxon>
        <taxon>Embryophyta</taxon>
        <taxon>Tracheophyta</taxon>
        <taxon>Spermatophyta</taxon>
        <taxon>Magnoliopsida</taxon>
        <taxon>eudicotyledons</taxon>
        <taxon>Gunneridae</taxon>
        <taxon>Pentapetalae</taxon>
        <taxon>rosids</taxon>
        <taxon>malvids</taxon>
        <taxon>Malvales</taxon>
        <taxon>Malvaceae</taxon>
        <taxon>Malvoideae</taxon>
        <taxon>Gossypium</taxon>
    </lineage>
</organism>
<evidence type="ECO:0008006" key="3">
    <source>
        <dbReference type="Google" id="ProtNLM"/>
    </source>
</evidence>
<protein>
    <recommendedName>
        <fullName evidence="3">Reverse transcriptase</fullName>
    </recommendedName>
</protein>
<reference evidence="1 2" key="1">
    <citation type="submission" date="2023-03" db="EMBL/GenBank/DDBJ databases">
        <title>WGS of Gossypium arboreum.</title>
        <authorList>
            <person name="Yu D."/>
        </authorList>
    </citation>
    <scope>NUCLEOTIDE SEQUENCE [LARGE SCALE GENOMIC DNA]</scope>
    <source>
        <tissue evidence="1">Leaf</tissue>
    </source>
</reference>
<dbReference type="PANTHER" id="PTHR33116">
    <property type="entry name" value="REVERSE TRANSCRIPTASE ZINC-BINDING DOMAIN-CONTAINING PROTEIN-RELATED-RELATED"/>
    <property type="match status" value="1"/>
</dbReference>
<name>A0ABR0QUG6_GOSAR</name>
<dbReference type="EMBL" id="JARKNE010000002">
    <property type="protein sequence ID" value="KAK5842646.1"/>
    <property type="molecule type" value="Genomic_DNA"/>
</dbReference>
<evidence type="ECO:0000313" key="2">
    <source>
        <dbReference type="Proteomes" id="UP001358586"/>
    </source>
</evidence>
<keyword evidence="2" id="KW-1185">Reference proteome</keyword>
<evidence type="ECO:0000313" key="1">
    <source>
        <dbReference type="EMBL" id="KAK5842646.1"/>
    </source>
</evidence>
<gene>
    <name evidence="1" type="ORF">PVK06_005024</name>
</gene>
<accession>A0ABR0QUG6</accession>
<comment type="caution">
    <text evidence="1">The sequence shown here is derived from an EMBL/GenBank/DDBJ whole genome shotgun (WGS) entry which is preliminary data.</text>
</comment>
<dbReference type="Proteomes" id="UP001358586">
    <property type="component" value="Chromosome 2"/>
</dbReference>